<comment type="caution">
    <text evidence="1">The sequence shown here is derived from an EMBL/GenBank/DDBJ whole genome shotgun (WGS) entry which is preliminary data.</text>
</comment>
<gene>
    <name evidence="1" type="ORF">KHLLAP_LOCUS7716</name>
</gene>
<dbReference type="SUPFAM" id="SSF48264">
    <property type="entry name" value="Cytochrome P450"/>
    <property type="match status" value="1"/>
</dbReference>
<dbReference type="Gene3D" id="1.10.630.10">
    <property type="entry name" value="Cytochrome P450"/>
    <property type="match status" value="1"/>
</dbReference>
<dbReference type="InterPro" id="IPR036396">
    <property type="entry name" value="Cyt_P450_sf"/>
</dbReference>
<dbReference type="Proteomes" id="UP001295740">
    <property type="component" value="Unassembled WGS sequence"/>
</dbReference>
<dbReference type="GO" id="GO:0004497">
    <property type="term" value="F:monooxygenase activity"/>
    <property type="evidence" value="ECO:0007669"/>
    <property type="project" value="InterPro"/>
</dbReference>
<dbReference type="GO" id="GO:0016705">
    <property type="term" value="F:oxidoreductase activity, acting on paired donors, with incorporation or reduction of molecular oxygen"/>
    <property type="evidence" value="ECO:0007669"/>
    <property type="project" value="InterPro"/>
</dbReference>
<evidence type="ECO:0000313" key="1">
    <source>
        <dbReference type="EMBL" id="CAJ2507248.1"/>
    </source>
</evidence>
<dbReference type="InterPro" id="IPR001128">
    <property type="entry name" value="Cyt_P450"/>
</dbReference>
<name>A0AAI8YJU1_9PEZI</name>
<dbReference type="Pfam" id="PF00067">
    <property type="entry name" value="p450"/>
    <property type="match status" value="1"/>
</dbReference>
<accession>A0AAI8YJU1</accession>
<sequence length="174" mass="19338">MLSPSFSLGNIRRLEPILRVKTQELCRLIDQHIDPDGEGSAGSIDCAEPFSKATLDIMGVLALGVELSNLTSDKGDKNEYSFHEAYKTILAPDKTGSSLLFINGFFPIRWLPIQANREFLRATRWVRNALTQLIRTRHRDVREARAAGKDIACDSRDILTFMATESLLGGAAEC</sequence>
<dbReference type="GO" id="GO:0020037">
    <property type="term" value="F:heme binding"/>
    <property type="evidence" value="ECO:0007669"/>
    <property type="project" value="InterPro"/>
</dbReference>
<dbReference type="GO" id="GO:0005506">
    <property type="term" value="F:iron ion binding"/>
    <property type="evidence" value="ECO:0007669"/>
    <property type="project" value="InterPro"/>
</dbReference>
<evidence type="ECO:0000313" key="2">
    <source>
        <dbReference type="Proteomes" id="UP001295740"/>
    </source>
</evidence>
<keyword evidence="2" id="KW-1185">Reference proteome</keyword>
<proteinExistence type="predicted"/>
<dbReference type="EMBL" id="CAUWAG010000010">
    <property type="protein sequence ID" value="CAJ2507248.1"/>
    <property type="molecule type" value="Genomic_DNA"/>
</dbReference>
<organism evidence="1 2">
    <name type="scientific">Anthostomella pinea</name>
    <dbReference type="NCBI Taxonomy" id="933095"/>
    <lineage>
        <taxon>Eukaryota</taxon>
        <taxon>Fungi</taxon>
        <taxon>Dikarya</taxon>
        <taxon>Ascomycota</taxon>
        <taxon>Pezizomycotina</taxon>
        <taxon>Sordariomycetes</taxon>
        <taxon>Xylariomycetidae</taxon>
        <taxon>Xylariales</taxon>
        <taxon>Xylariaceae</taxon>
        <taxon>Anthostomella</taxon>
    </lineage>
</organism>
<protein>
    <submittedName>
        <fullName evidence="1">Uu.00g084340.m01.CDS01</fullName>
    </submittedName>
</protein>
<reference evidence="1" key="1">
    <citation type="submission" date="2023-10" db="EMBL/GenBank/DDBJ databases">
        <authorList>
            <person name="Hackl T."/>
        </authorList>
    </citation>
    <scope>NUCLEOTIDE SEQUENCE</scope>
</reference>
<dbReference type="AlphaFoldDB" id="A0AAI8YJU1"/>